<feature type="transmembrane region" description="Helical" evidence="1">
    <location>
        <begin position="78"/>
        <end position="98"/>
    </location>
</feature>
<accession>A0ABS9ZA03</accession>
<gene>
    <name evidence="2" type="ORF">K2U94_14090</name>
</gene>
<dbReference type="Pfam" id="PF13787">
    <property type="entry name" value="HXXEE"/>
    <property type="match status" value="1"/>
</dbReference>
<feature type="transmembrane region" description="Helical" evidence="1">
    <location>
        <begin position="159"/>
        <end position="177"/>
    </location>
</feature>
<keyword evidence="1" id="KW-1133">Transmembrane helix</keyword>
<evidence type="ECO:0000256" key="1">
    <source>
        <dbReference type="SAM" id="Phobius"/>
    </source>
</evidence>
<name>A0ABS9ZA03_9HYPH</name>
<sequence length="190" mass="20309">MTDRFYPHWVAATAVLLVMTLLYAPFALAGRGEALALIYLFGPAYMLHQLEEHAGDRFRAYANRRVFGGREALSKATVLWVNLPGVWGLNLAALYAALGFGPGWGLAAPYLAVVNAVAHCGVALRFREYNPGLATALGLFFPLGFHALGAVPATLTQHLVGLGVAVAIHAAIVIPVLRQLRRAPAQQLAA</sequence>
<evidence type="ECO:0000313" key="2">
    <source>
        <dbReference type="EMBL" id="MCI4683881.1"/>
    </source>
</evidence>
<reference evidence="2" key="1">
    <citation type="journal article" date="2022" name="ISME J.">
        <title>Identification of active gaseous-alkane degraders at natural gas seeps.</title>
        <authorList>
            <person name="Farhan Ul Haque M."/>
            <person name="Hernandez M."/>
            <person name="Crombie A.T."/>
            <person name="Murrell J.C."/>
        </authorList>
    </citation>
    <scope>NUCLEOTIDE SEQUENCE</scope>
    <source>
        <strain evidence="2">PC2</strain>
    </source>
</reference>
<protein>
    <submittedName>
        <fullName evidence="2">HXXEE domain-containing protein</fullName>
    </submittedName>
</protein>
<proteinExistence type="predicted"/>
<keyword evidence="1" id="KW-0812">Transmembrane</keyword>
<keyword evidence="1" id="KW-0472">Membrane</keyword>
<evidence type="ECO:0000313" key="3">
    <source>
        <dbReference type="Proteomes" id="UP001139104"/>
    </source>
</evidence>
<feature type="transmembrane region" description="Helical" evidence="1">
    <location>
        <begin position="133"/>
        <end position="153"/>
    </location>
</feature>
<organism evidence="2 3">
    <name type="scientific">Candidatus Rhodoblastus alkanivorans</name>
    <dbReference type="NCBI Taxonomy" id="2954117"/>
    <lineage>
        <taxon>Bacteria</taxon>
        <taxon>Pseudomonadati</taxon>
        <taxon>Pseudomonadota</taxon>
        <taxon>Alphaproteobacteria</taxon>
        <taxon>Hyphomicrobiales</taxon>
        <taxon>Rhodoblastaceae</taxon>
        <taxon>Rhodoblastus</taxon>
    </lineage>
</organism>
<feature type="transmembrane region" description="Helical" evidence="1">
    <location>
        <begin position="6"/>
        <end position="28"/>
    </location>
</feature>
<dbReference type="Proteomes" id="UP001139104">
    <property type="component" value="Unassembled WGS sequence"/>
</dbReference>
<dbReference type="RefSeq" id="WP_243067802.1">
    <property type="nucleotide sequence ID" value="NZ_JAIVFK010000006.1"/>
</dbReference>
<comment type="caution">
    <text evidence="2">The sequence shown here is derived from an EMBL/GenBank/DDBJ whole genome shotgun (WGS) entry which is preliminary data.</text>
</comment>
<dbReference type="InterPro" id="IPR025671">
    <property type="entry name" value="HXXEE"/>
</dbReference>
<keyword evidence="3" id="KW-1185">Reference proteome</keyword>
<dbReference type="EMBL" id="JAIVFP010000001">
    <property type="protein sequence ID" value="MCI4683881.1"/>
    <property type="molecule type" value="Genomic_DNA"/>
</dbReference>